<comment type="subcellular location">
    <subcellularLocation>
        <location evidence="3">Mitochondrion</location>
    </subcellularLocation>
</comment>
<keyword evidence="14" id="KW-1185">Reference proteome</keyword>
<evidence type="ECO:0000259" key="12">
    <source>
        <dbReference type="PROSITE" id="PS51194"/>
    </source>
</evidence>
<dbReference type="AlphaFoldDB" id="A0A0S4JTX4"/>
<dbReference type="InterPro" id="IPR022192">
    <property type="entry name" value="SUV3_C"/>
</dbReference>
<keyword evidence="6" id="KW-0378">Hydrolase</keyword>
<keyword evidence="5" id="KW-0547">Nucleotide-binding</keyword>
<evidence type="ECO:0000256" key="8">
    <source>
        <dbReference type="ARBA" id="ARBA00022840"/>
    </source>
</evidence>
<keyword evidence="8" id="KW-0067">ATP-binding</keyword>
<dbReference type="GO" id="GO:0005524">
    <property type="term" value="F:ATP binding"/>
    <property type="evidence" value="ECO:0007669"/>
    <property type="project" value="UniProtKB-KW"/>
</dbReference>
<dbReference type="Pfam" id="PF22527">
    <property type="entry name" value="DEXQc_Suv3"/>
    <property type="match status" value="1"/>
</dbReference>
<dbReference type="OrthoDB" id="6692397at2759"/>
<dbReference type="GO" id="GO:0000965">
    <property type="term" value="P:mitochondrial RNA 3'-end processing"/>
    <property type="evidence" value="ECO:0007669"/>
    <property type="project" value="TreeGrafter"/>
</dbReference>
<dbReference type="Pfam" id="PF00271">
    <property type="entry name" value="Helicase_C"/>
    <property type="match status" value="1"/>
</dbReference>
<evidence type="ECO:0000256" key="4">
    <source>
        <dbReference type="ARBA" id="ARBA00012552"/>
    </source>
</evidence>
<evidence type="ECO:0000256" key="7">
    <source>
        <dbReference type="ARBA" id="ARBA00022806"/>
    </source>
</evidence>
<dbReference type="CDD" id="cd17913">
    <property type="entry name" value="DEXQc_Suv3"/>
    <property type="match status" value="1"/>
</dbReference>
<keyword evidence="7 13" id="KW-0347">Helicase</keyword>
<dbReference type="SMART" id="SM00490">
    <property type="entry name" value="HELICc"/>
    <property type="match status" value="1"/>
</dbReference>
<comment type="cofactor">
    <cofactor evidence="1">
        <name>Mn(2+)</name>
        <dbReference type="ChEBI" id="CHEBI:29035"/>
    </cofactor>
</comment>
<dbReference type="PANTHER" id="PTHR12131:SF1">
    <property type="entry name" value="ATP-DEPENDENT RNA HELICASE SUPV3L1, MITOCHONDRIAL-RELATED"/>
    <property type="match status" value="1"/>
</dbReference>
<dbReference type="PROSITE" id="PS51194">
    <property type="entry name" value="HELICASE_CTER"/>
    <property type="match status" value="1"/>
</dbReference>
<keyword evidence="10" id="KW-0496">Mitochondrion</keyword>
<dbReference type="EC" id="3.6.4.13" evidence="4"/>
<dbReference type="GO" id="GO:0045025">
    <property type="term" value="C:mitochondrial degradosome"/>
    <property type="evidence" value="ECO:0007669"/>
    <property type="project" value="TreeGrafter"/>
</dbReference>
<evidence type="ECO:0000256" key="9">
    <source>
        <dbReference type="ARBA" id="ARBA00022946"/>
    </source>
</evidence>
<proteinExistence type="predicted"/>
<dbReference type="InterPro" id="IPR055206">
    <property type="entry name" value="DEXQc_SUV3"/>
</dbReference>
<dbReference type="Gene3D" id="1.20.272.40">
    <property type="match status" value="1"/>
</dbReference>
<comment type="cofactor">
    <cofactor evidence="2">
        <name>Mg(2+)</name>
        <dbReference type="ChEBI" id="CHEBI:18420"/>
    </cofactor>
</comment>
<dbReference type="Proteomes" id="UP000051952">
    <property type="component" value="Unassembled WGS sequence"/>
</dbReference>
<dbReference type="Pfam" id="PF18147">
    <property type="entry name" value="Suv3_C_1"/>
    <property type="match status" value="1"/>
</dbReference>
<evidence type="ECO:0000256" key="11">
    <source>
        <dbReference type="ARBA" id="ARBA00047984"/>
    </source>
</evidence>
<evidence type="ECO:0000256" key="1">
    <source>
        <dbReference type="ARBA" id="ARBA00001936"/>
    </source>
</evidence>
<dbReference type="PANTHER" id="PTHR12131">
    <property type="entry name" value="ATP-DEPENDENT RNA AND DNA HELICASE"/>
    <property type="match status" value="1"/>
</dbReference>
<organism evidence="13 14">
    <name type="scientific">Bodo saltans</name>
    <name type="common">Flagellated protozoan</name>
    <dbReference type="NCBI Taxonomy" id="75058"/>
    <lineage>
        <taxon>Eukaryota</taxon>
        <taxon>Discoba</taxon>
        <taxon>Euglenozoa</taxon>
        <taxon>Kinetoplastea</taxon>
        <taxon>Metakinetoplastina</taxon>
        <taxon>Eubodonida</taxon>
        <taxon>Bodonidae</taxon>
        <taxon>Bodo</taxon>
    </lineage>
</organism>
<dbReference type="GO" id="GO:0016787">
    <property type="term" value="F:hydrolase activity"/>
    <property type="evidence" value="ECO:0007669"/>
    <property type="project" value="UniProtKB-KW"/>
</dbReference>
<dbReference type="InterPro" id="IPR027417">
    <property type="entry name" value="P-loop_NTPase"/>
</dbReference>
<feature type="domain" description="Helicase C-terminal" evidence="12">
    <location>
        <begin position="268"/>
        <end position="430"/>
    </location>
</feature>
<evidence type="ECO:0000256" key="10">
    <source>
        <dbReference type="ARBA" id="ARBA00023128"/>
    </source>
</evidence>
<protein>
    <recommendedName>
        <fullName evidence="4">RNA helicase</fullName>
        <ecNumber evidence="4">3.6.4.13</ecNumber>
    </recommendedName>
</protein>
<dbReference type="OMA" id="HAICGER"/>
<sequence>MRGRRDVMRGSSCRCFHLLNATCNTIYRSAQCRSRLSTTLLENSIESALDEMELFRQTHVHTFDDRKLQPLAAHERIDVVMKAIEEWYLDTRASDRLSLSEPWLWYSKARSMRRSFVFHYGPTNSGKTHDALDALVSAKNGVYCAPLKALATQVFYNIQNRGVSCDLLIGDERKFGGSAEHVSCTVEMTPLDFQVDIGVIDEVQLIGDRDRGWAWTRALLGLPARQIHLCGEARALPLIKKLLSLTGEIKRLQCVEHKRLVPLVLTPSLDSQLSRLDNGDCVVCFSKKAVLDNYHRLKTIPDVYPHVVYGALPFRVRERQGQAFNDGVMSSSGKKHVLISTDAIAYGLNMNIRRVILTTVRKFDGRSTVEIPHATTLQIIGRAGRFGHAFSTKGFATTLHSKDYWFLKRCIDQPVDDLTTAGVLPTADIIILYARLLERRGHPVEGLHSLLTSLLQEMKLPGLLFLCDLTRSLMRTAECLDTVEGLTLPDKVVFSFVPLSDNSHATMQLLRQYATHHARGEKVPLHLDRASDHEWVYKMCEAYCWLGWRFRQTFCFIAEGEMLKDTVSRSIGDSI</sequence>
<reference evidence="14" key="1">
    <citation type="submission" date="2015-09" db="EMBL/GenBank/DDBJ databases">
        <authorList>
            <consortium name="Pathogen Informatics"/>
        </authorList>
    </citation>
    <scope>NUCLEOTIDE SEQUENCE [LARGE SCALE GENOMIC DNA]</scope>
    <source>
        <strain evidence="14">Lake Konstanz</strain>
    </source>
</reference>
<evidence type="ECO:0000313" key="14">
    <source>
        <dbReference type="Proteomes" id="UP000051952"/>
    </source>
</evidence>
<dbReference type="VEuPathDB" id="TriTrypDB:BSAL_44565"/>
<gene>
    <name evidence="13" type="ORF">BSAL_44565</name>
</gene>
<comment type="catalytic activity">
    <reaction evidence="11">
        <text>ATP + H2O = ADP + phosphate + H(+)</text>
        <dbReference type="Rhea" id="RHEA:13065"/>
        <dbReference type="ChEBI" id="CHEBI:15377"/>
        <dbReference type="ChEBI" id="CHEBI:15378"/>
        <dbReference type="ChEBI" id="CHEBI:30616"/>
        <dbReference type="ChEBI" id="CHEBI:43474"/>
        <dbReference type="ChEBI" id="CHEBI:456216"/>
        <dbReference type="EC" id="3.6.4.13"/>
    </reaction>
</comment>
<evidence type="ECO:0000256" key="3">
    <source>
        <dbReference type="ARBA" id="ARBA00004173"/>
    </source>
</evidence>
<evidence type="ECO:0000256" key="5">
    <source>
        <dbReference type="ARBA" id="ARBA00022741"/>
    </source>
</evidence>
<dbReference type="InterPro" id="IPR001650">
    <property type="entry name" value="Helicase_C-like"/>
</dbReference>
<evidence type="ECO:0000256" key="6">
    <source>
        <dbReference type="ARBA" id="ARBA00022801"/>
    </source>
</evidence>
<accession>A0A0S4JTX4</accession>
<dbReference type="Pfam" id="PF12513">
    <property type="entry name" value="SUV3_C"/>
    <property type="match status" value="1"/>
</dbReference>
<dbReference type="GO" id="GO:0003724">
    <property type="term" value="F:RNA helicase activity"/>
    <property type="evidence" value="ECO:0007669"/>
    <property type="project" value="UniProtKB-EC"/>
</dbReference>
<dbReference type="Gene3D" id="3.40.50.300">
    <property type="entry name" value="P-loop containing nucleotide triphosphate hydrolases"/>
    <property type="match status" value="2"/>
</dbReference>
<name>A0A0S4JTX4_BODSA</name>
<keyword evidence="9" id="KW-0809">Transit peptide</keyword>
<evidence type="ECO:0000313" key="13">
    <source>
        <dbReference type="EMBL" id="CUG93739.1"/>
    </source>
</evidence>
<dbReference type="SUPFAM" id="SSF52540">
    <property type="entry name" value="P-loop containing nucleoside triphosphate hydrolases"/>
    <property type="match status" value="1"/>
</dbReference>
<dbReference type="InterPro" id="IPR041082">
    <property type="entry name" value="Suv3_C_1"/>
</dbReference>
<evidence type="ECO:0000256" key="2">
    <source>
        <dbReference type="ARBA" id="ARBA00001946"/>
    </source>
</evidence>
<dbReference type="InterPro" id="IPR044774">
    <property type="entry name" value="Suv3_DEXQc"/>
</dbReference>
<dbReference type="InterPro" id="IPR050699">
    <property type="entry name" value="RNA-DNA_Helicase"/>
</dbReference>
<dbReference type="EMBL" id="CYKH01002191">
    <property type="protein sequence ID" value="CUG93739.1"/>
    <property type="molecule type" value="Genomic_DNA"/>
</dbReference>